<reference evidence="1 2" key="1">
    <citation type="submission" date="2020-08" db="EMBL/GenBank/DDBJ databases">
        <title>Genomic Encyclopedia of Type Strains, Phase IV (KMG-IV): sequencing the most valuable type-strain genomes for metagenomic binning, comparative biology and taxonomic classification.</title>
        <authorList>
            <person name="Goeker M."/>
        </authorList>
    </citation>
    <scope>NUCLEOTIDE SEQUENCE [LARGE SCALE GENOMIC DNA]</scope>
    <source>
        <strain evidence="1 2">DSM 28101</strain>
    </source>
</reference>
<dbReference type="EMBL" id="JACIDZ010000013">
    <property type="protein sequence ID" value="MBB4123596.1"/>
    <property type="molecule type" value="Genomic_DNA"/>
</dbReference>
<name>A0A7W6PBM3_9HYPH</name>
<dbReference type="Proteomes" id="UP000530571">
    <property type="component" value="Unassembled WGS sequence"/>
</dbReference>
<protein>
    <submittedName>
        <fullName evidence="1">Uncharacterized protein</fullName>
    </submittedName>
</protein>
<gene>
    <name evidence="1" type="ORF">GGR30_003544</name>
</gene>
<accession>A0A7W6PBM3</accession>
<dbReference type="RefSeq" id="WP_183488821.1">
    <property type="nucleotide sequence ID" value="NZ_JACIDZ010000013.1"/>
</dbReference>
<proteinExistence type="predicted"/>
<keyword evidence="2" id="KW-1185">Reference proteome</keyword>
<evidence type="ECO:0000313" key="2">
    <source>
        <dbReference type="Proteomes" id="UP000530571"/>
    </source>
</evidence>
<comment type="caution">
    <text evidence="1">The sequence shown here is derived from an EMBL/GenBank/DDBJ whole genome shotgun (WGS) entry which is preliminary data.</text>
</comment>
<sequence length="268" mass="30578">MANQKYDDIPRILAEYNDIMRVLVERLDTPQTRKTLDALLDEIRGVVNAITPLAVFSAKFDQTMQLNEKIVQIGWMPHPVFPLDTLDLHLQDSELDALLARYVEENFEAIECFFIESATKYGITDTVPMVMTEALNCHCHNNYRAVVRLLFPEIESAARTVFRYPIQKGIASIPDVREIIGKLSFPMVFDHPGTFSIYDKLNEHMYRQVKSSLELTAAQADPVPNRHAAIHGLVDYSSMQNSMNTIIMADFIFRLLGEISKMPRKNGN</sequence>
<organism evidence="1 2">
    <name type="scientific">Martelella radicis</name>
    <dbReference type="NCBI Taxonomy" id="1397476"/>
    <lineage>
        <taxon>Bacteria</taxon>
        <taxon>Pseudomonadati</taxon>
        <taxon>Pseudomonadota</taxon>
        <taxon>Alphaproteobacteria</taxon>
        <taxon>Hyphomicrobiales</taxon>
        <taxon>Aurantimonadaceae</taxon>
        <taxon>Martelella</taxon>
    </lineage>
</organism>
<dbReference type="AlphaFoldDB" id="A0A7W6PBM3"/>
<evidence type="ECO:0000313" key="1">
    <source>
        <dbReference type="EMBL" id="MBB4123596.1"/>
    </source>
</evidence>